<name>A0A061GD12_THECC</name>
<evidence type="ECO:0000256" key="1">
    <source>
        <dbReference type="SAM" id="Phobius"/>
    </source>
</evidence>
<keyword evidence="4" id="KW-1185">Reference proteome</keyword>
<reference evidence="3 4" key="1">
    <citation type="journal article" date="2013" name="Genome Biol.">
        <title>The genome sequence of the most widely cultivated cacao type and its use to identify candidate genes regulating pod color.</title>
        <authorList>
            <person name="Motamayor J.C."/>
            <person name="Mockaitis K."/>
            <person name="Schmutz J."/>
            <person name="Haiminen N."/>
            <person name="Iii D.L."/>
            <person name="Cornejo O."/>
            <person name="Findley S.D."/>
            <person name="Zheng P."/>
            <person name="Utro F."/>
            <person name="Royaert S."/>
            <person name="Saski C."/>
            <person name="Jenkins J."/>
            <person name="Podicheti R."/>
            <person name="Zhao M."/>
            <person name="Scheffler B.E."/>
            <person name="Stack J.C."/>
            <person name="Feltus F.A."/>
            <person name="Mustiga G.M."/>
            <person name="Amores F."/>
            <person name="Phillips W."/>
            <person name="Marelli J.P."/>
            <person name="May G.D."/>
            <person name="Shapiro H."/>
            <person name="Ma J."/>
            <person name="Bustamante C.D."/>
            <person name="Schnell R.J."/>
            <person name="Main D."/>
            <person name="Gilbert D."/>
            <person name="Parida L."/>
            <person name="Kuhn D.N."/>
        </authorList>
    </citation>
    <scope>NUCLEOTIDE SEQUENCE [LARGE SCALE GENOMIC DNA]</scope>
    <source>
        <strain evidence="4">cv. Matina 1-6</strain>
    </source>
</reference>
<dbReference type="STRING" id="3641.A0A061GD12"/>
<dbReference type="HOGENOM" id="CLU_009180_3_1_1"/>
<proteinExistence type="predicted"/>
<dbReference type="AlphaFoldDB" id="A0A061GD12"/>
<feature type="transmembrane region" description="Helical" evidence="1">
    <location>
        <begin position="40"/>
        <end position="61"/>
    </location>
</feature>
<keyword evidence="1" id="KW-0812">Transmembrane</keyword>
<sequence length="690" mass="78506">MIRCGVVIAIILTEASRIAARATAHSWASPGVKESWSRVQLYVLVLLSLTLNVVLIALGYVIKNRRGKTSVALLTHAGYFVGDLAATAALITLLKRQSSGRVNALQVFWAPFLLSHLGSTETIAANFFDKKKLFRLYTLGLIIQIGIACYIFGRFEGGSDNTLARIAIPITISGIIKCLERLCILRFSRFQDFTISTLSGVPPNKFKPKPAGGQSEQLYEQLDDHLDRKSIIPEARHLHRAYLSFMMFMPLFSDINVRIYNTLSGIFSLNKDAKEAFNMVDFELNLLFDVLYTKTIMHHVLLGFILRFIYFFLSTGALLAFPYAYGHKQHHSSPEIIMTYMLLLGEFLADGTAVISHILSGWTMQWLTTPTNWGRLPRCVRPYIAYCMKFKMSMQGQGVNYMAQHSLLSYCLKAKVNKFNAAIKKLVDAKRILKVFWDIQKHAWVDVRPTWALVDPGLKELILSRLQKKRKKYDNGKFKFSCLSNLVQKGASDVLKDKGIEIYEELHWSLTKVEFTHSLLLWHIATDILFHYHKRRYPGSCGRNNNQINSQDLAQVAPTLLELDNIKFQAFFSVPEGGGEGGKSVFFKGCDLAKQLHSFTVDARWDPEELWEMISCVWLEMLFSAAYDCDWKEHAYQLGQGGELLTHVALLMAHLGLCKHLRMTKPPTDHKVCMPCWDWDHLTQMASYFA</sequence>
<feature type="transmembrane region" description="Helical" evidence="1">
    <location>
        <begin position="304"/>
        <end position="325"/>
    </location>
</feature>
<keyword evidence="1" id="KW-0472">Membrane</keyword>
<dbReference type="InParanoid" id="A0A061GD12"/>
<feature type="domain" description="DUF4220" evidence="2">
    <location>
        <begin position="79"/>
        <end position="410"/>
    </location>
</feature>
<evidence type="ECO:0000313" key="4">
    <source>
        <dbReference type="Proteomes" id="UP000026915"/>
    </source>
</evidence>
<feature type="transmembrane region" description="Helical" evidence="1">
    <location>
        <begin position="136"/>
        <end position="155"/>
    </location>
</feature>
<accession>A0A061GD12</accession>
<dbReference type="EMBL" id="CM001884">
    <property type="protein sequence ID" value="EOY27288.1"/>
    <property type="molecule type" value="Genomic_DNA"/>
</dbReference>
<evidence type="ECO:0000259" key="2">
    <source>
        <dbReference type="Pfam" id="PF13968"/>
    </source>
</evidence>
<protein>
    <recommendedName>
        <fullName evidence="2">DUF4220 domain-containing protein</fullName>
    </recommendedName>
</protein>
<organism evidence="3 4">
    <name type="scientific">Theobroma cacao</name>
    <name type="common">Cacao</name>
    <name type="synonym">Cocoa</name>
    <dbReference type="NCBI Taxonomy" id="3641"/>
    <lineage>
        <taxon>Eukaryota</taxon>
        <taxon>Viridiplantae</taxon>
        <taxon>Streptophyta</taxon>
        <taxon>Embryophyta</taxon>
        <taxon>Tracheophyta</taxon>
        <taxon>Spermatophyta</taxon>
        <taxon>Magnoliopsida</taxon>
        <taxon>eudicotyledons</taxon>
        <taxon>Gunneridae</taxon>
        <taxon>Pentapetalae</taxon>
        <taxon>rosids</taxon>
        <taxon>malvids</taxon>
        <taxon>Malvales</taxon>
        <taxon>Malvaceae</taxon>
        <taxon>Byttnerioideae</taxon>
        <taxon>Theobroma</taxon>
    </lineage>
</organism>
<dbReference type="Pfam" id="PF04578">
    <property type="entry name" value="DUF594"/>
    <property type="match status" value="1"/>
</dbReference>
<feature type="transmembrane region" description="Helical" evidence="1">
    <location>
        <begin position="73"/>
        <end position="94"/>
    </location>
</feature>
<evidence type="ECO:0000313" key="3">
    <source>
        <dbReference type="EMBL" id="EOY27288.1"/>
    </source>
</evidence>
<dbReference type="PANTHER" id="PTHR31325">
    <property type="entry name" value="OS01G0798800 PROTEIN-RELATED"/>
    <property type="match status" value="1"/>
</dbReference>
<feature type="transmembrane region" description="Helical" evidence="1">
    <location>
        <begin position="161"/>
        <end position="179"/>
    </location>
</feature>
<feature type="transmembrane region" description="Helical" evidence="1">
    <location>
        <begin position="337"/>
        <end position="359"/>
    </location>
</feature>
<keyword evidence="1" id="KW-1133">Transmembrane helix</keyword>
<dbReference type="InterPro" id="IPR007658">
    <property type="entry name" value="DUF594"/>
</dbReference>
<dbReference type="InterPro" id="IPR025315">
    <property type="entry name" value="DUF4220"/>
</dbReference>
<dbReference type="Pfam" id="PF13968">
    <property type="entry name" value="DUF4220"/>
    <property type="match status" value="1"/>
</dbReference>
<gene>
    <name evidence="3" type="ORF">TCM_029167</name>
</gene>
<dbReference type="Proteomes" id="UP000026915">
    <property type="component" value="Chromosome 6"/>
</dbReference>
<dbReference type="Gramene" id="EOY27288">
    <property type="protein sequence ID" value="EOY27288"/>
    <property type="gene ID" value="TCM_029167"/>
</dbReference>